<evidence type="ECO:0000256" key="2">
    <source>
        <dbReference type="SAM" id="SignalP"/>
    </source>
</evidence>
<evidence type="ECO:0000313" key="4">
    <source>
        <dbReference type="EMBL" id="KAJ8033967.1"/>
    </source>
</evidence>
<accession>A0A9Q1BWD7</accession>
<organism evidence="4 5">
    <name type="scientific">Holothuria leucospilota</name>
    <name type="common">Black long sea cucumber</name>
    <name type="synonym">Mertensiothuria leucospilota</name>
    <dbReference type="NCBI Taxonomy" id="206669"/>
    <lineage>
        <taxon>Eukaryota</taxon>
        <taxon>Metazoa</taxon>
        <taxon>Echinodermata</taxon>
        <taxon>Eleutherozoa</taxon>
        <taxon>Echinozoa</taxon>
        <taxon>Holothuroidea</taxon>
        <taxon>Aspidochirotacea</taxon>
        <taxon>Aspidochirotida</taxon>
        <taxon>Holothuriidae</taxon>
        <taxon>Holothuria</taxon>
    </lineage>
</organism>
<feature type="region of interest" description="Disordered" evidence="1">
    <location>
        <begin position="171"/>
        <end position="193"/>
    </location>
</feature>
<dbReference type="SUPFAM" id="SSF56496">
    <property type="entry name" value="Fibrinogen C-terminal domain-like"/>
    <property type="match status" value="1"/>
</dbReference>
<dbReference type="Gene3D" id="3.90.215.10">
    <property type="entry name" value="Gamma Fibrinogen, chain A, domain 1"/>
    <property type="match status" value="1"/>
</dbReference>
<dbReference type="NCBIfam" id="NF040941">
    <property type="entry name" value="GGGWT_bact"/>
    <property type="match status" value="1"/>
</dbReference>
<dbReference type="PROSITE" id="PS51406">
    <property type="entry name" value="FIBRINOGEN_C_2"/>
    <property type="match status" value="1"/>
</dbReference>
<feature type="domain" description="Fibrinogen C-terminal" evidence="3">
    <location>
        <begin position="32"/>
        <end position="254"/>
    </location>
</feature>
<sequence>MSFQLGIVSILLLCWRIDFVYSENVDSSYIFYQRPVYPRDCKEARDSCNMQSSNGVIMIKPDGYHEPFEVYCDHEVDSGGWTVFQRRVDGSVNFFVDWEDYKNGFGPLNHEHWLGNEKIFSLTNQRRYALRIDFVNSLGDPYFAKYDFFSIDNEINNYRLTVEGYSDGDAGDSLTGYNNNENFSTRDRDNDDDPNYHYALNDDNSAWWYGGNDYYNYADSVLNGGYHQRNKPFWETLPHSYVNIQYTEMKIRPA</sequence>
<dbReference type="InterPro" id="IPR036056">
    <property type="entry name" value="Fibrinogen-like_C"/>
</dbReference>
<dbReference type="AlphaFoldDB" id="A0A9Q1BWD7"/>
<dbReference type="OrthoDB" id="7940501at2759"/>
<dbReference type="InterPro" id="IPR050373">
    <property type="entry name" value="Fibrinogen_C-term_domain"/>
</dbReference>
<feature type="signal peptide" evidence="2">
    <location>
        <begin position="1"/>
        <end position="22"/>
    </location>
</feature>
<evidence type="ECO:0000313" key="5">
    <source>
        <dbReference type="Proteomes" id="UP001152320"/>
    </source>
</evidence>
<gene>
    <name evidence="4" type="ORF">HOLleu_24365</name>
</gene>
<dbReference type="InterPro" id="IPR014716">
    <property type="entry name" value="Fibrinogen_a/b/g_C_1"/>
</dbReference>
<dbReference type="Pfam" id="PF00147">
    <property type="entry name" value="Fibrinogen_C"/>
    <property type="match status" value="1"/>
</dbReference>
<reference evidence="4" key="1">
    <citation type="submission" date="2021-10" db="EMBL/GenBank/DDBJ databases">
        <title>Tropical sea cucumber genome reveals ecological adaptation and Cuvierian tubules defense mechanism.</title>
        <authorList>
            <person name="Chen T."/>
        </authorList>
    </citation>
    <scope>NUCLEOTIDE SEQUENCE</scope>
    <source>
        <strain evidence="4">Nanhai2018</strain>
        <tissue evidence="4">Muscle</tissue>
    </source>
</reference>
<dbReference type="InterPro" id="IPR002181">
    <property type="entry name" value="Fibrinogen_a/b/g_C_dom"/>
</dbReference>
<dbReference type="Proteomes" id="UP001152320">
    <property type="component" value="Chromosome 11"/>
</dbReference>
<evidence type="ECO:0000256" key="1">
    <source>
        <dbReference type="SAM" id="MobiDB-lite"/>
    </source>
</evidence>
<dbReference type="GO" id="GO:0005615">
    <property type="term" value="C:extracellular space"/>
    <property type="evidence" value="ECO:0007669"/>
    <property type="project" value="TreeGrafter"/>
</dbReference>
<dbReference type="EMBL" id="JAIZAY010000011">
    <property type="protein sequence ID" value="KAJ8033967.1"/>
    <property type="molecule type" value="Genomic_DNA"/>
</dbReference>
<dbReference type="PANTHER" id="PTHR19143">
    <property type="entry name" value="FIBRINOGEN/TENASCIN/ANGIOPOEITIN"/>
    <property type="match status" value="1"/>
</dbReference>
<evidence type="ECO:0000259" key="3">
    <source>
        <dbReference type="PROSITE" id="PS51406"/>
    </source>
</evidence>
<keyword evidence="5" id="KW-1185">Reference proteome</keyword>
<proteinExistence type="predicted"/>
<dbReference type="SMART" id="SM00186">
    <property type="entry name" value="FBG"/>
    <property type="match status" value="1"/>
</dbReference>
<comment type="caution">
    <text evidence="4">The sequence shown here is derived from an EMBL/GenBank/DDBJ whole genome shotgun (WGS) entry which is preliminary data.</text>
</comment>
<dbReference type="CDD" id="cd00087">
    <property type="entry name" value="FReD"/>
    <property type="match status" value="1"/>
</dbReference>
<name>A0A9Q1BWD7_HOLLE</name>
<protein>
    <submittedName>
        <fullName evidence="4">Fibrinogen-like protein A</fullName>
    </submittedName>
</protein>
<feature type="chain" id="PRO_5040360384" evidence="2">
    <location>
        <begin position="23"/>
        <end position="254"/>
    </location>
</feature>
<keyword evidence="2" id="KW-0732">Signal</keyword>